<name>A0AAV4Y3R3_CAEEX</name>
<dbReference type="Proteomes" id="UP001054945">
    <property type="component" value="Unassembled WGS sequence"/>
</dbReference>
<organism evidence="2 3">
    <name type="scientific">Caerostris extrusa</name>
    <name type="common">Bark spider</name>
    <name type="synonym">Caerostris bankana</name>
    <dbReference type="NCBI Taxonomy" id="172846"/>
    <lineage>
        <taxon>Eukaryota</taxon>
        <taxon>Metazoa</taxon>
        <taxon>Ecdysozoa</taxon>
        <taxon>Arthropoda</taxon>
        <taxon>Chelicerata</taxon>
        <taxon>Arachnida</taxon>
        <taxon>Araneae</taxon>
        <taxon>Araneomorphae</taxon>
        <taxon>Entelegynae</taxon>
        <taxon>Araneoidea</taxon>
        <taxon>Araneidae</taxon>
        <taxon>Caerostris</taxon>
    </lineage>
</organism>
<comment type="caution">
    <text evidence="2">The sequence shown here is derived from an EMBL/GenBank/DDBJ whole genome shotgun (WGS) entry which is preliminary data.</text>
</comment>
<sequence length="114" mass="13232">MSEDGEIPIEMQKEKLFLQDSKISISKQLALRKVQLRKSMQRVNSKKILKKDLNPDKEDTTSQNLPSAEENIEVTDDKKEKNESTHTAIHEHDEPVQDLDKTDENESTAKQRWT</sequence>
<gene>
    <name evidence="2" type="ORF">CEXT_52281</name>
</gene>
<reference evidence="2 3" key="1">
    <citation type="submission" date="2021-06" db="EMBL/GenBank/DDBJ databases">
        <title>Caerostris extrusa draft genome.</title>
        <authorList>
            <person name="Kono N."/>
            <person name="Arakawa K."/>
        </authorList>
    </citation>
    <scope>NUCLEOTIDE SEQUENCE [LARGE SCALE GENOMIC DNA]</scope>
</reference>
<protein>
    <submittedName>
        <fullName evidence="2">Uncharacterized protein</fullName>
    </submittedName>
</protein>
<proteinExistence type="predicted"/>
<dbReference type="EMBL" id="BPLR01018683">
    <property type="protein sequence ID" value="GIZ01534.1"/>
    <property type="molecule type" value="Genomic_DNA"/>
</dbReference>
<keyword evidence="3" id="KW-1185">Reference proteome</keyword>
<evidence type="ECO:0000313" key="3">
    <source>
        <dbReference type="Proteomes" id="UP001054945"/>
    </source>
</evidence>
<feature type="compositionally biased region" description="Basic and acidic residues" evidence="1">
    <location>
        <begin position="50"/>
        <end position="60"/>
    </location>
</feature>
<evidence type="ECO:0000256" key="1">
    <source>
        <dbReference type="SAM" id="MobiDB-lite"/>
    </source>
</evidence>
<accession>A0AAV4Y3R3</accession>
<feature type="compositionally biased region" description="Basic and acidic residues" evidence="1">
    <location>
        <begin position="75"/>
        <end position="114"/>
    </location>
</feature>
<dbReference type="AlphaFoldDB" id="A0AAV4Y3R3"/>
<feature type="region of interest" description="Disordered" evidence="1">
    <location>
        <begin position="41"/>
        <end position="114"/>
    </location>
</feature>
<evidence type="ECO:0000313" key="2">
    <source>
        <dbReference type="EMBL" id="GIZ01534.1"/>
    </source>
</evidence>